<name>A0ABN1L176_9BURK</name>
<gene>
    <name evidence="1" type="ORF">GCM10009108_24070</name>
</gene>
<accession>A0ABN1L176</accession>
<reference evidence="1 2" key="1">
    <citation type="journal article" date="2019" name="Int. J. Syst. Evol. Microbiol.">
        <title>The Global Catalogue of Microorganisms (GCM) 10K type strain sequencing project: providing services to taxonomists for standard genome sequencing and annotation.</title>
        <authorList>
            <consortium name="The Broad Institute Genomics Platform"/>
            <consortium name="The Broad Institute Genome Sequencing Center for Infectious Disease"/>
            <person name="Wu L."/>
            <person name="Ma J."/>
        </authorList>
    </citation>
    <scope>NUCLEOTIDE SEQUENCE [LARGE SCALE GENOMIC DNA]</scope>
    <source>
        <strain evidence="1 2">JCM 15515</strain>
    </source>
</reference>
<comment type="caution">
    <text evidence="1">The sequence shown here is derived from an EMBL/GenBank/DDBJ whole genome shotgun (WGS) entry which is preliminary data.</text>
</comment>
<keyword evidence="2" id="KW-1185">Reference proteome</keyword>
<organism evidence="1 2">
    <name type="scientific">Castellaniella ginsengisoli</name>
    <dbReference type="NCBI Taxonomy" id="546114"/>
    <lineage>
        <taxon>Bacteria</taxon>
        <taxon>Pseudomonadati</taxon>
        <taxon>Pseudomonadota</taxon>
        <taxon>Betaproteobacteria</taxon>
        <taxon>Burkholderiales</taxon>
        <taxon>Alcaligenaceae</taxon>
        <taxon>Castellaniella</taxon>
    </lineage>
</organism>
<dbReference type="Proteomes" id="UP001500573">
    <property type="component" value="Unassembled WGS sequence"/>
</dbReference>
<evidence type="ECO:0000313" key="1">
    <source>
        <dbReference type="EMBL" id="GAA0781978.1"/>
    </source>
</evidence>
<protein>
    <submittedName>
        <fullName evidence="1">Uncharacterized protein</fullName>
    </submittedName>
</protein>
<evidence type="ECO:0000313" key="2">
    <source>
        <dbReference type="Proteomes" id="UP001500573"/>
    </source>
</evidence>
<proteinExistence type="predicted"/>
<dbReference type="EMBL" id="BAAAEX010000012">
    <property type="protein sequence ID" value="GAA0781978.1"/>
    <property type="molecule type" value="Genomic_DNA"/>
</dbReference>
<sequence length="54" mass="5992">MANNFITAAVFGLGIRIIDTFAAILGNRDTAFNCGNPQARRAPIRHWGRKARIH</sequence>